<dbReference type="Proteomes" id="UP000655044">
    <property type="component" value="Unassembled WGS sequence"/>
</dbReference>
<dbReference type="EMBL" id="BOOI01000072">
    <property type="protein sequence ID" value="GIH88048.1"/>
    <property type="molecule type" value="Genomic_DNA"/>
</dbReference>
<protein>
    <submittedName>
        <fullName evidence="2">Uncharacterized protein</fullName>
    </submittedName>
</protein>
<evidence type="ECO:0000313" key="2">
    <source>
        <dbReference type="EMBL" id="GIH88048.1"/>
    </source>
</evidence>
<gene>
    <name evidence="2" type="ORF">Pro02_64560</name>
</gene>
<accession>A0A8J3SE33</accession>
<proteinExistence type="predicted"/>
<reference evidence="2" key="1">
    <citation type="submission" date="2021-01" db="EMBL/GenBank/DDBJ databases">
        <title>Whole genome shotgun sequence of Planobispora rosea NBRC 15558.</title>
        <authorList>
            <person name="Komaki H."/>
            <person name="Tamura T."/>
        </authorList>
    </citation>
    <scope>NUCLEOTIDE SEQUENCE</scope>
    <source>
        <strain evidence="2">NBRC 15558</strain>
    </source>
</reference>
<comment type="caution">
    <text evidence="2">The sequence shown here is derived from an EMBL/GenBank/DDBJ whole genome shotgun (WGS) entry which is preliminary data.</text>
</comment>
<dbReference type="AlphaFoldDB" id="A0A8J3SE33"/>
<evidence type="ECO:0000313" key="3">
    <source>
        <dbReference type="Proteomes" id="UP000655044"/>
    </source>
</evidence>
<sequence>METSHRSPSLETKMIWFLLALVALAVLVPLIGADTRDGRDWQPSEPDPFGDLRADRGLAPVSAPIARGRVAAHHPRPIAG</sequence>
<feature type="region of interest" description="Disordered" evidence="1">
    <location>
        <begin position="35"/>
        <end position="54"/>
    </location>
</feature>
<organism evidence="2 3">
    <name type="scientific">Planobispora rosea</name>
    <dbReference type="NCBI Taxonomy" id="35762"/>
    <lineage>
        <taxon>Bacteria</taxon>
        <taxon>Bacillati</taxon>
        <taxon>Actinomycetota</taxon>
        <taxon>Actinomycetes</taxon>
        <taxon>Streptosporangiales</taxon>
        <taxon>Streptosporangiaceae</taxon>
        <taxon>Planobispora</taxon>
    </lineage>
</organism>
<evidence type="ECO:0000256" key="1">
    <source>
        <dbReference type="SAM" id="MobiDB-lite"/>
    </source>
</evidence>
<name>A0A8J3SE33_PLARO</name>
<keyword evidence="3" id="KW-1185">Reference proteome</keyword>